<comment type="subcellular location">
    <subcellularLocation>
        <location evidence="1">Membrane</location>
        <topology evidence="1">Multi-pass membrane protein</topology>
    </subcellularLocation>
</comment>
<feature type="transmembrane region" description="Helical" evidence="9">
    <location>
        <begin position="364"/>
        <end position="390"/>
    </location>
</feature>
<organism evidence="10 11">
    <name type="scientific">Penicillium decumbens</name>
    <dbReference type="NCBI Taxonomy" id="69771"/>
    <lineage>
        <taxon>Eukaryota</taxon>
        <taxon>Fungi</taxon>
        <taxon>Dikarya</taxon>
        <taxon>Ascomycota</taxon>
        <taxon>Pezizomycotina</taxon>
        <taxon>Eurotiomycetes</taxon>
        <taxon>Eurotiomycetidae</taxon>
        <taxon>Eurotiales</taxon>
        <taxon>Aspergillaceae</taxon>
        <taxon>Penicillium</taxon>
    </lineage>
</organism>
<dbReference type="PANTHER" id="PTHR46154:SF1">
    <property type="entry name" value="ACTIVE TRANSPORTER, PUTATIVE (AFU_ORTHOLOGUE AFUA_1G17570)-RELATED"/>
    <property type="match status" value="1"/>
</dbReference>
<feature type="transmembrane region" description="Helical" evidence="9">
    <location>
        <begin position="505"/>
        <end position="525"/>
    </location>
</feature>
<feature type="region of interest" description="Disordered" evidence="8">
    <location>
        <begin position="672"/>
        <end position="709"/>
    </location>
</feature>
<evidence type="ECO:0000256" key="6">
    <source>
        <dbReference type="ARBA" id="ARBA00023136"/>
    </source>
</evidence>
<protein>
    <recommendedName>
        <fullName evidence="12">Urea active transporter</fullName>
    </recommendedName>
</protein>
<feature type="compositionally biased region" description="Basic and acidic residues" evidence="8">
    <location>
        <begin position="672"/>
        <end position="682"/>
    </location>
</feature>
<feature type="transmembrane region" description="Helical" evidence="9">
    <location>
        <begin position="100"/>
        <end position="120"/>
    </location>
</feature>
<keyword evidence="4 9" id="KW-0812">Transmembrane</keyword>
<comment type="caution">
    <text evidence="10">The sequence shown here is derived from an EMBL/GenBank/DDBJ whole genome shotgun (WGS) entry which is preliminary data.</text>
</comment>
<keyword evidence="3" id="KW-0813">Transport</keyword>
<evidence type="ECO:0000256" key="7">
    <source>
        <dbReference type="RuleBase" id="RU362091"/>
    </source>
</evidence>
<dbReference type="STRING" id="69771.A0A1V6PDI6"/>
<dbReference type="Pfam" id="PF00474">
    <property type="entry name" value="SSF"/>
    <property type="match status" value="1"/>
</dbReference>
<keyword evidence="6 9" id="KW-0472">Membrane</keyword>
<dbReference type="CDD" id="cd11476">
    <property type="entry name" value="SLC5sbd_DUR3"/>
    <property type="match status" value="1"/>
</dbReference>
<feature type="transmembrane region" description="Helical" evidence="9">
    <location>
        <begin position="65"/>
        <end position="94"/>
    </location>
</feature>
<feature type="compositionally biased region" description="Low complexity" evidence="8">
    <location>
        <begin position="683"/>
        <end position="695"/>
    </location>
</feature>
<feature type="transmembrane region" description="Helical" evidence="9">
    <location>
        <begin position="465"/>
        <end position="485"/>
    </location>
</feature>
<evidence type="ECO:0000256" key="4">
    <source>
        <dbReference type="ARBA" id="ARBA00022692"/>
    </source>
</evidence>
<dbReference type="GO" id="GO:0015204">
    <property type="term" value="F:urea transmembrane transporter activity"/>
    <property type="evidence" value="ECO:0007669"/>
    <property type="project" value="InterPro"/>
</dbReference>
<dbReference type="FunFam" id="1.20.1730.10:FF:000006">
    <property type="entry name" value="Urea active transporter"/>
    <property type="match status" value="1"/>
</dbReference>
<dbReference type="GO" id="GO:0005886">
    <property type="term" value="C:plasma membrane"/>
    <property type="evidence" value="ECO:0007669"/>
    <property type="project" value="TreeGrafter"/>
</dbReference>
<proteinExistence type="inferred from homology"/>
<dbReference type="PANTHER" id="PTHR46154">
    <property type="match status" value="1"/>
</dbReference>
<gene>
    <name evidence="10" type="ORF">PENDEC_c010G02002</name>
</gene>
<comment type="similarity">
    <text evidence="2 7">Belongs to the sodium:solute symporter (SSF) (TC 2.A.21) family.</text>
</comment>
<keyword evidence="11" id="KW-1185">Reference proteome</keyword>
<feature type="transmembrane region" description="Helical" evidence="9">
    <location>
        <begin position="263"/>
        <end position="284"/>
    </location>
</feature>
<dbReference type="OMA" id="EYLMADQ"/>
<name>A0A1V6PDI6_PENDC</name>
<sequence length="709" mass="76077">MSQLQARSGISTVQPPLSQAVGYVVVVVIGLVIALAMMVITNILKKTTGEDNKRTEMFMTANRTVRTGLTSSAVISSWLWTTALLGSSFVGYSYGVAGPFWFAAGCSPMIVFFALLGISCKRKIPGAHTSLEVVRVRYGRAAHIVFMVLCLVNNIFASANMLLGAAAVITAVSGMHIIAATFLLPVGVTVYTFVGGIKATFLTDYFHTAIILIIACYFSVKAFTSDQIGSVGNLFELVQAAAQRHPVSGNQDGTYLTMKSKGAILFGILHICSNFGLVIMDTSYFIKAFSASPSAVVPGYTIGGIFYFAIPWALGTVMSSVALGLENQPTFPTFPRRMTSSEVSNGLVLPYAAQTIAGKGGAAAALLITFMACTSTLSAQVIAVSSILSFDVYREYFKKFASDRDLIRASHFGVIFFAAFSAGFSTMLHYVGVDLGWTLYMLGVVTCPGVFPMAFTVLWKRQSKAAAIISPILGFATGLGVWLGTASHFGGAVSVATTGEVLPCVYGTVASCFSPIIYSVVITLVRPQNYDWAEFKKENLALEKVESDLTTVHHDEAQRNGGHSSEDGGVHAASETRDLTRWGRIAAVWSVATFLGHWVIWPLPMYGSGYVFGKKFYVAWVVVGIIWLWGTMLIAIFYPLLDGGVQQILEVYRGLTSRTTENVVNGKEKVDTENVVNGKEKVGTGTSPSSLSGGSVNDVPHVKEPKSED</sequence>
<dbReference type="InterPro" id="IPR031155">
    <property type="entry name" value="DUR"/>
</dbReference>
<dbReference type="AlphaFoldDB" id="A0A1V6PDI6"/>
<dbReference type="Gene3D" id="1.20.1730.10">
    <property type="entry name" value="Sodium/glucose cotransporter"/>
    <property type="match status" value="1"/>
</dbReference>
<evidence type="ECO:0000256" key="2">
    <source>
        <dbReference type="ARBA" id="ARBA00006434"/>
    </source>
</evidence>
<feature type="transmembrane region" description="Helical" evidence="9">
    <location>
        <begin position="20"/>
        <end position="44"/>
    </location>
</feature>
<evidence type="ECO:0000256" key="8">
    <source>
        <dbReference type="SAM" id="MobiDB-lite"/>
    </source>
</evidence>
<feature type="transmembrane region" description="Helical" evidence="9">
    <location>
        <begin position="437"/>
        <end position="458"/>
    </location>
</feature>
<evidence type="ECO:0000256" key="9">
    <source>
        <dbReference type="SAM" id="Phobius"/>
    </source>
</evidence>
<accession>A0A1V6PDI6</accession>
<reference evidence="11" key="1">
    <citation type="journal article" date="2017" name="Nat. Microbiol.">
        <title>Global analysis of biosynthetic gene clusters reveals vast potential of secondary metabolite production in Penicillium species.</title>
        <authorList>
            <person name="Nielsen J.C."/>
            <person name="Grijseels S."/>
            <person name="Prigent S."/>
            <person name="Ji B."/>
            <person name="Dainat J."/>
            <person name="Nielsen K.F."/>
            <person name="Frisvad J.C."/>
            <person name="Workman M."/>
            <person name="Nielsen J."/>
        </authorList>
    </citation>
    <scope>NUCLEOTIDE SEQUENCE [LARGE SCALE GENOMIC DNA]</scope>
    <source>
        <strain evidence="11">IBT 11843</strain>
    </source>
</reference>
<feature type="transmembrane region" description="Helical" evidence="9">
    <location>
        <begin position="411"/>
        <end position="431"/>
    </location>
</feature>
<feature type="compositionally biased region" description="Basic and acidic residues" evidence="8">
    <location>
        <begin position="700"/>
        <end position="709"/>
    </location>
</feature>
<feature type="transmembrane region" description="Helical" evidence="9">
    <location>
        <begin position="616"/>
        <end position="641"/>
    </location>
</feature>
<dbReference type="OrthoDB" id="6132759at2759"/>
<evidence type="ECO:0008006" key="12">
    <source>
        <dbReference type="Google" id="ProtNLM"/>
    </source>
</evidence>
<evidence type="ECO:0000313" key="11">
    <source>
        <dbReference type="Proteomes" id="UP000191522"/>
    </source>
</evidence>
<evidence type="ECO:0000256" key="3">
    <source>
        <dbReference type="ARBA" id="ARBA00022448"/>
    </source>
</evidence>
<evidence type="ECO:0000256" key="1">
    <source>
        <dbReference type="ARBA" id="ARBA00004141"/>
    </source>
</evidence>
<evidence type="ECO:0000256" key="5">
    <source>
        <dbReference type="ARBA" id="ARBA00022989"/>
    </source>
</evidence>
<keyword evidence="5 9" id="KW-1133">Transmembrane helix</keyword>
<evidence type="ECO:0000313" key="10">
    <source>
        <dbReference type="EMBL" id="OQD74682.1"/>
    </source>
</evidence>
<dbReference type="InterPro" id="IPR038377">
    <property type="entry name" value="Na/Glc_symporter_sf"/>
</dbReference>
<dbReference type="Proteomes" id="UP000191522">
    <property type="component" value="Unassembled WGS sequence"/>
</dbReference>
<dbReference type="GO" id="GO:0015606">
    <property type="term" value="F:spermidine transmembrane transporter activity"/>
    <property type="evidence" value="ECO:0007669"/>
    <property type="project" value="UniProtKB-ARBA"/>
</dbReference>
<feature type="transmembrane region" description="Helical" evidence="9">
    <location>
        <begin position="141"/>
        <end position="169"/>
    </location>
</feature>
<feature type="transmembrane region" description="Helical" evidence="9">
    <location>
        <begin position="201"/>
        <end position="220"/>
    </location>
</feature>
<dbReference type="InterPro" id="IPR001734">
    <property type="entry name" value="Na/solute_symporter"/>
</dbReference>
<dbReference type="PROSITE" id="PS50283">
    <property type="entry name" value="NA_SOLUT_SYMP_3"/>
    <property type="match status" value="1"/>
</dbReference>
<feature type="transmembrane region" description="Helical" evidence="9">
    <location>
        <begin position="175"/>
        <end position="194"/>
    </location>
</feature>
<feature type="transmembrane region" description="Helical" evidence="9">
    <location>
        <begin position="585"/>
        <end position="604"/>
    </location>
</feature>
<dbReference type="EMBL" id="MDYL01000010">
    <property type="protein sequence ID" value="OQD74682.1"/>
    <property type="molecule type" value="Genomic_DNA"/>
</dbReference>